<evidence type="ECO:0000256" key="1">
    <source>
        <dbReference type="ARBA" id="ARBA00004123"/>
    </source>
</evidence>
<evidence type="ECO:0000256" key="2">
    <source>
        <dbReference type="ARBA" id="ARBA00023015"/>
    </source>
</evidence>
<dbReference type="PROSITE" id="PS00036">
    <property type="entry name" value="BZIP_BASIC"/>
    <property type="match status" value="1"/>
</dbReference>
<dbReference type="OrthoDB" id="4362at2759"/>
<evidence type="ECO:0000313" key="10">
    <source>
        <dbReference type="EMBL" id="KAG8063672.1"/>
    </source>
</evidence>
<dbReference type="GO" id="GO:0003700">
    <property type="term" value="F:DNA-binding transcription factor activity"/>
    <property type="evidence" value="ECO:0007669"/>
    <property type="project" value="InterPro"/>
</dbReference>
<evidence type="ECO:0000256" key="3">
    <source>
        <dbReference type="ARBA" id="ARBA00023125"/>
    </source>
</evidence>
<dbReference type="InterPro" id="IPR003823">
    <property type="entry name" value="CP12_dom"/>
</dbReference>
<comment type="subcellular location">
    <subcellularLocation>
        <location evidence="1">Nucleus</location>
    </subcellularLocation>
</comment>
<feature type="region of interest" description="Disordered" evidence="7">
    <location>
        <begin position="34"/>
        <end position="54"/>
    </location>
</feature>
<dbReference type="EMBL" id="JAAALK010000286">
    <property type="protein sequence ID" value="KAG8063672.1"/>
    <property type="molecule type" value="Genomic_DNA"/>
</dbReference>
<dbReference type="Proteomes" id="UP000729402">
    <property type="component" value="Unassembled WGS sequence"/>
</dbReference>
<feature type="disulfide bond" evidence="6">
    <location>
        <begin position="308"/>
        <end position="317"/>
    </location>
</feature>
<sequence length="322" mass="35447">MSIAEVSLHFCYLHSLSIVLLYFLYMVAAAATDEERERSRKTSNRLSARRSRMKKQQYVDGLGVEAEHLRRENDAMRAGVAAALQRCQLRLLGDVAGVPLNVPHVADHLMQLYGGLVMPLAPPPPPPPPQMQMMFQPDVMDAVDRHARLRKRMHLITRSHKNGLAPPPTKTFSSFLTATTLLFASRPRPAKAMATIATVATFRAPRTTLPAQSTAPLPLRRSVVSFAGVPLARARALRSLVAAEASPSTPPELSQKVSESIKQAEETCAEDPVGGECAAAWDEVEELSAAASHARDRKKDSDPLEEYCKDNPETDECRTYED</sequence>
<evidence type="ECO:0000256" key="8">
    <source>
        <dbReference type="SAM" id="Phobius"/>
    </source>
</evidence>
<keyword evidence="8" id="KW-0812">Transmembrane</keyword>
<proteinExistence type="predicted"/>
<feature type="disulfide bond" evidence="6">
    <location>
        <begin position="268"/>
        <end position="277"/>
    </location>
</feature>
<keyword evidence="4" id="KW-0804">Transcription</keyword>
<dbReference type="InterPro" id="IPR004827">
    <property type="entry name" value="bZIP"/>
</dbReference>
<organism evidence="10 11">
    <name type="scientific">Zizania palustris</name>
    <name type="common">Northern wild rice</name>
    <dbReference type="NCBI Taxonomy" id="103762"/>
    <lineage>
        <taxon>Eukaryota</taxon>
        <taxon>Viridiplantae</taxon>
        <taxon>Streptophyta</taxon>
        <taxon>Embryophyta</taxon>
        <taxon>Tracheophyta</taxon>
        <taxon>Spermatophyta</taxon>
        <taxon>Magnoliopsida</taxon>
        <taxon>Liliopsida</taxon>
        <taxon>Poales</taxon>
        <taxon>Poaceae</taxon>
        <taxon>BOP clade</taxon>
        <taxon>Oryzoideae</taxon>
        <taxon>Oryzeae</taxon>
        <taxon>Zizaniinae</taxon>
        <taxon>Zizania</taxon>
    </lineage>
</organism>
<dbReference type="GO" id="GO:0080153">
    <property type="term" value="P:negative regulation of reductive pentose-phosphate cycle"/>
    <property type="evidence" value="ECO:0007669"/>
    <property type="project" value="TreeGrafter"/>
</dbReference>
<dbReference type="GO" id="GO:0009507">
    <property type="term" value="C:chloroplast"/>
    <property type="evidence" value="ECO:0007669"/>
    <property type="project" value="TreeGrafter"/>
</dbReference>
<feature type="transmembrane region" description="Helical" evidence="8">
    <location>
        <begin position="12"/>
        <end position="31"/>
    </location>
</feature>
<evidence type="ECO:0000256" key="7">
    <source>
        <dbReference type="SAM" id="MobiDB-lite"/>
    </source>
</evidence>
<keyword evidence="6" id="KW-1015">Disulfide bond</keyword>
<feature type="compositionally biased region" description="Basic residues" evidence="7">
    <location>
        <begin position="41"/>
        <end position="54"/>
    </location>
</feature>
<keyword evidence="2" id="KW-0805">Transcription regulation</keyword>
<feature type="compositionally biased region" description="Polar residues" evidence="7">
    <location>
        <begin position="251"/>
        <end position="261"/>
    </location>
</feature>
<dbReference type="GO" id="GO:0003677">
    <property type="term" value="F:DNA binding"/>
    <property type="evidence" value="ECO:0007669"/>
    <property type="project" value="UniProtKB-KW"/>
</dbReference>
<reference evidence="10" key="2">
    <citation type="submission" date="2021-02" db="EMBL/GenBank/DDBJ databases">
        <authorList>
            <person name="Kimball J.A."/>
            <person name="Haas M.W."/>
            <person name="Macchietto M."/>
            <person name="Kono T."/>
            <person name="Duquette J."/>
            <person name="Shao M."/>
        </authorList>
    </citation>
    <scope>NUCLEOTIDE SEQUENCE</scope>
    <source>
        <tissue evidence="10">Fresh leaf tissue</tissue>
    </source>
</reference>
<keyword evidence="11" id="KW-1185">Reference proteome</keyword>
<comment type="caution">
    <text evidence="10">The sequence shown here is derived from an EMBL/GenBank/DDBJ whole genome shotgun (WGS) entry which is preliminary data.</text>
</comment>
<dbReference type="InterPro" id="IPR039314">
    <property type="entry name" value="CP12-like"/>
</dbReference>
<evidence type="ECO:0000259" key="9">
    <source>
        <dbReference type="PROSITE" id="PS50217"/>
    </source>
</evidence>
<accession>A0A8J5S9N7</accession>
<dbReference type="SMART" id="SM00338">
    <property type="entry name" value="BRLZ"/>
    <property type="match status" value="1"/>
</dbReference>
<dbReference type="PROSITE" id="PS50217">
    <property type="entry name" value="BZIP"/>
    <property type="match status" value="1"/>
</dbReference>
<name>A0A8J5S9N7_ZIZPA</name>
<evidence type="ECO:0000256" key="4">
    <source>
        <dbReference type="ARBA" id="ARBA00023163"/>
    </source>
</evidence>
<dbReference type="Pfam" id="PF07716">
    <property type="entry name" value="bZIP_2"/>
    <property type="match status" value="1"/>
</dbReference>
<dbReference type="GO" id="GO:0005634">
    <property type="term" value="C:nucleus"/>
    <property type="evidence" value="ECO:0007669"/>
    <property type="project" value="UniProtKB-SubCell"/>
</dbReference>
<keyword evidence="8" id="KW-1133">Transmembrane helix</keyword>
<dbReference type="SMART" id="SM01093">
    <property type="entry name" value="CP12"/>
    <property type="match status" value="1"/>
</dbReference>
<gene>
    <name evidence="10" type="ORF">GUJ93_ZPchr0003g16493</name>
</gene>
<dbReference type="InterPro" id="IPR045314">
    <property type="entry name" value="bZIP_plant_GBF1"/>
</dbReference>
<evidence type="ECO:0000256" key="6">
    <source>
        <dbReference type="PIRSR" id="PIRSR639314-50"/>
    </source>
</evidence>
<reference evidence="10" key="1">
    <citation type="journal article" date="2021" name="bioRxiv">
        <title>Whole Genome Assembly and Annotation of Northern Wild Rice, Zizania palustris L., Supports a Whole Genome Duplication in the Zizania Genus.</title>
        <authorList>
            <person name="Haas M."/>
            <person name="Kono T."/>
            <person name="Macchietto M."/>
            <person name="Millas R."/>
            <person name="McGilp L."/>
            <person name="Shao M."/>
            <person name="Duquette J."/>
            <person name="Hirsch C.N."/>
            <person name="Kimball J."/>
        </authorList>
    </citation>
    <scope>NUCLEOTIDE SEQUENCE</scope>
    <source>
        <tissue evidence="10">Fresh leaf tissue</tissue>
    </source>
</reference>
<dbReference type="Pfam" id="PF02672">
    <property type="entry name" value="CP12"/>
    <property type="match status" value="1"/>
</dbReference>
<feature type="domain" description="BZIP" evidence="9">
    <location>
        <begin position="34"/>
        <end position="81"/>
    </location>
</feature>
<feature type="region of interest" description="Disordered" evidence="7">
    <location>
        <begin position="244"/>
        <end position="274"/>
    </location>
</feature>
<dbReference type="PANTHER" id="PTHR33921">
    <property type="entry name" value="CALVIN CYCLE PROTEIN CP12-2, CHLOROPLASTIC"/>
    <property type="match status" value="1"/>
</dbReference>
<evidence type="ECO:0000256" key="5">
    <source>
        <dbReference type="ARBA" id="ARBA00023242"/>
    </source>
</evidence>
<feature type="region of interest" description="Disordered" evidence="7">
    <location>
        <begin position="290"/>
        <end position="322"/>
    </location>
</feature>
<keyword evidence="8" id="KW-0472">Membrane</keyword>
<feature type="compositionally biased region" description="Basic and acidic residues" evidence="7">
    <location>
        <begin position="293"/>
        <end position="322"/>
    </location>
</feature>
<dbReference type="CDD" id="cd14702">
    <property type="entry name" value="bZIP_plant_GBF1"/>
    <property type="match status" value="1"/>
</dbReference>
<keyword evidence="3" id="KW-0238">DNA-binding</keyword>
<dbReference type="PANTHER" id="PTHR33921:SF26">
    <property type="entry name" value="PUTATIVE, EXPRESSED-RELATED"/>
    <property type="match status" value="1"/>
</dbReference>
<dbReference type="AlphaFoldDB" id="A0A8J5S9N7"/>
<keyword evidence="5" id="KW-0539">Nucleus</keyword>
<protein>
    <recommendedName>
        <fullName evidence="9">BZIP domain-containing protein</fullName>
    </recommendedName>
</protein>
<evidence type="ECO:0000313" key="11">
    <source>
        <dbReference type="Proteomes" id="UP000729402"/>
    </source>
</evidence>